<feature type="signal peptide" evidence="1">
    <location>
        <begin position="1"/>
        <end position="21"/>
    </location>
</feature>
<dbReference type="RefSeq" id="WP_106153802.1">
    <property type="nucleotide sequence ID" value="NZ_PVTS01000013.1"/>
</dbReference>
<protein>
    <submittedName>
        <fullName evidence="2">Outer membrane protein with beta-barrel domain</fullName>
    </submittedName>
</protein>
<dbReference type="AlphaFoldDB" id="A0A2T0XDC4"/>
<accession>A0A2T0XDC4</accession>
<reference evidence="2 3" key="1">
    <citation type="submission" date="2018-07" db="EMBL/GenBank/DDBJ databases">
        <title>Freshwater and sediment microbial communities from various areas in North America, analyzing microbe dynamics in response to fracking.</title>
        <authorList>
            <person name="Lamendella R."/>
        </authorList>
    </citation>
    <scope>NUCLEOTIDE SEQUENCE [LARGE SCALE GENOMIC DNA]</scope>
    <source>
        <strain evidence="2 3">160A</strain>
    </source>
</reference>
<feature type="chain" id="PRO_5030056609" evidence="1">
    <location>
        <begin position="22"/>
        <end position="208"/>
    </location>
</feature>
<evidence type="ECO:0000313" key="3">
    <source>
        <dbReference type="Proteomes" id="UP000252733"/>
    </source>
</evidence>
<dbReference type="Proteomes" id="UP000252733">
    <property type="component" value="Unassembled WGS sequence"/>
</dbReference>
<dbReference type="EMBL" id="QPIZ01000008">
    <property type="protein sequence ID" value="RCW36646.1"/>
    <property type="molecule type" value="Genomic_DNA"/>
</dbReference>
<evidence type="ECO:0000313" key="2">
    <source>
        <dbReference type="EMBL" id="RCW36646.1"/>
    </source>
</evidence>
<keyword evidence="1" id="KW-0732">Signal</keyword>
<dbReference type="STRING" id="1168289.GCA_000259075_02920"/>
<dbReference type="OrthoDB" id="980939at2"/>
<gene>
    <name evidence="2" type="ORF">DFO77_10888</name>
</gene>
<comment type="caution">
    <text evidence="2">The sequence shown here is derived from an EMBL/GenBank/DDBJ whole genome shotgun (WGS) entry which is preliminary data.</text>
</comment>
<evidence type="ECO:0000256" key="1">
    <source>
        <dbReference type="SAM" id="SignalP"/>
    </source>
</evidence>
<keyword evidence="3" id="KW-1185">Reference proteome</keyword>
<proteinExistence type="predicted"/>
<sequence length="208" mass="23153">MRPLILILSLSLLTFSGFAQQQNPSNKKLGITFTAVGDNDVSTSNALDGAGSTYGEGFFSIGLSYQQNLSKNWLKFKTGLEYSHQKIRTESAPYSPEIEKTITHSNFSLITIPVTLKARFLKFLFLEGGGIVDVYTGPDARIDSQAGLGVELGYGIQYEMNSGWMLTITHYARMHALLSFMGEDQHLWENGLRFGVHMPFSVISRKEK</sequence>
<name>A0A2T0XDC4_9BACT</name>
<organism evidence="2 3">
    <name type="scientific">Marinilabilia salmonicolor</name>
    <dbReference type="NCBI Taxonomy" id="989"/>
    <lineage>
        <taxon>Bacteria</taxon>
        <taxon>Pseudomonadati</taxon>
        <taxon>Bacteroidota</taxon>
        <taxon>Bacteroidia</taxon>
        <taxon>Marinilabiliales</taxon>
        <taxon>Marinilabiliaceae</taxon>
        <taxon>Marinilabilia</taxon>
    </lineage>
</organism>